<evidence type="ECO:0000313" key="2">
    <source>
        <dbReference type="Proteomes" id="UP000683925"/>
    </source>
</evidence>
<protein>
    <submittedName>
        <fullName evidence="1">Uncharacterized protein</fullName>
    </submittedName>
</protein>
<proteinExistence type="predicted"/>
<dbReference type="Proteomes" id="UP000683925">
    <property type="component" value="Unassembled WGS sequence"/>
</dbReference>
<reference evidence="1" key="1">
    <citation type="submission" date="2021-01" db="EMBL/GenBank/DDBJ databases">
        <authorList>
            <consortium name="Genoscope - CEA"/>
            <person name="William W."/>
        </authorList>
    </citation>
    <scope>NUCLEOTIDE SEQUENCE</scope>
</reference>
<gene>
    <name evidence="1" type="ORF">POCTA_138.1.T0220148</name>
</gene>
<dbReference type="EMBL" id="CAJJDP010000022">
    <property type="protein sequence ID" value="CAD8149277.1"/>
    <property type="molecule type" value="Genomic_DNA"/>
</dbReference>
<dbReference type="AlphaFoldDB" id="A0A8S1TCA7"/>
<sequence length="162" mass="19153">MFLKNFSIFCGLIHEKHNLQGSKANKGKEENISIKVMTSQICFNRDIKGYYLYQEINLQMPSPFQEKSLKFKFLLKIYQLLKSEEKSLQIMNSLQLQQINNMFICLNLNFFQQTEIQVLKSHLLSTIQEELIKRTKSSKQMHSVWLLLLIQTEYFFCLRGGS</sequence>
<keyword evidence="2" id="KW-1185">Reference proteome</keyword>
<evidence type="ECO:0000313" key="1">
    <source>
        <dbReference type="EMBL" id="CAD8149277.1"/>
    </source>
</evidence>
<accession>A0A8S1TCA7</accession>
<organism evidence="1 2">
    <name type="scientific">Paramecium octaurelia</name>
    <dbReference type="NCBI Taxonomy" id="43137"/>
    <lineage>
        <taxon>Eukaryota</taxon>
        <taxon>Sar</taxon>
        <taxon>Alveolata</taxon>
        <taxon>Ciliophora</taxon>
        <taxon>Intramacronucleata</taxon>
        <taxon>Oligohymenophorea</taxon>
        <taxon>Peniculida</taxon>
        <taxon>Parameciidae</taxon>
        <taxon>Paramecium</taxon>
    </lineage>
</organism>
<name>A0A8S1TCA7_PAROT</name>
<comment type="caution">
    <text evidence="1">The sequence shown here is derived from an EMBL/GenBank/DDBJ whole genome shotgun (WGS) entry which is preliminary data.</text>
</comment>